<dbReference type="AlphaFoldDB" id="A0A4R6TYC5"/>
<sequence length="195" mass="21221">MQYRIMKLLAVLALASGLAACGLSPQQARPEPRLSGQLAKVAAGQRVSVHISDGRSSPVLGSRGGLYGDSNALSVEGRTFMPRLQAEVEAGLRMRGFDIQPQGQAPATFDLQVTGLTYAVTEGRTVMSDVQLTATYLVRLRKDGRNYEGSYTAKLKKKFVKPPTDKANDRLVSMVMSDALQRVFEDRGISDFLAR</sequence>
<dbReference type="InterPro" id="IPR005619">
    <property type="entry name" value="Uncharacterised_YajG"/>
</dbReference>
<organism evidence="2 3">
    <name type="scientific">Thiopseudomonas denitrificans</name>
    <dbReference type="NCBI Taxonomy" id="1501432"/>
    <lineage>
        <taxon>Bacteria</taxon>
        <taxon>Pseudomonadati</taxon>
        <taxon>Pseudomonadota</taxon>
        <taxon>Gammaproteobacteria</taxon>
        <taxon>Pseudomonadales</taxon>
        <taxon>Pseudomonadaceae</taxon>
        <taxon>Thiopseudomonas</taxon>
    </lineage>
</organism>
<dbReference type="OrthoDB" id="5740854at2"/>
<evidence type="ECO:0000313" key="2">
    <source>
        <dbReference type="EMBL" id="TDQ38928.1"/>
    </source>
</evidence>
<dbReference type="PROSITE" id="PS51257">
    <property type="entry name" value="PROKAR_LIPOPROTEIN"/>
    <property type="match status" value="1"/>
</dbReference>
<name>A0A4R6TYC5_9GAMM</name>
<evidence type="ECO:0000256" key="1">
    <source>
        <dbReference type="SAM" id="SignalP"/>
    </source>
</evidence>
<keyword evidence="3" id="KW-1185">Reference proteome</keyword>
<gene>
    <name evidence="2" type="ORF">DFQ45_10392</name>
</gene>
<feature type="chain" id="PRO_5020361811" evidence="1">
    <location>
        <begin position="20"/>
        <end position="195"/>
    </location>
</feature>
<proteinExistence type="predicted"/>
<dbReference type="EMBL" id="SNYK01000003">
    <property type="protein sequence ID" value="TDQ38928.1"/>
    <property type="molecule type" value="Genomic_DNA"/>
</dbReference>
<accession>A0A4R6TYC5</accession>
<feature type="signal peptide" evidence="1">
    <location>
        <begin position="1"/>
        <end position="19"/>
    </location>
</feature>
<comment type="caution">
    <text evidence="2">The sequence shown here is derived from an EMBL/GenBank/DDBJ whole genome shotgun (WGS) entry which is preliminary data.</text>
</comment>
<evidence type="ECO:0000313" key="3">
    <source>
        <dbReference type="Proteomes" id="UP000294575"/>
    </source>
</evidence>
<protein>
    <submittedName>
        <fullName evidence="2">Putative lipoprotein</fullName>
    </submittedName>
</protein>
<keyword evidence="1" id="KW-0732">Signal</keyword>
<dbReference type="Proteomes" id="UP000294575">
    <property type="component" value="Unassembled WGS sequence"/>
</dbReference>
<dbReference type="Pfam" id="PF03923">
    <property type="entry name" value="Lipoprotein_16"/>
    <property type="match status" value="1"/>
</dbReference>
<reference evidence="2 3" key="1">
    <citation type="submission" date="2019-03" db="EMBL/GenBank/DDBJ databases">
        <title>Genomic Encyclopedia of Type Strains, Phase IV (KMG-IV): sequencing the most valuable type-strain genomes for metagenomic binning, comparative biology and taxonomic classification.</title>
        <authorList>
            <person name="Goeker M."/>
        </authorList>
    </citation>
    <scope>NUCLEOTIDE SEQUENCE [LARGE SCALE GENOMIC DNA]</scope>
    <source>
        <strain evidence="2 3">DSM 28679</strain>
    </source>
</reference>
<keyword evidence="2" id="KW-0449">Lipoprotein</keyword>